<evidence type="ECO:0000313" key="1">
    <source>
        <dbReference type="EMBL" id="MCP1336611.1"/>
    </source>
</evidence>
<dbReference type="AlphaFoldDB" id="A0A9J6PFN4"/>
<dbReference type="PANTHER" id="PTHR42110:SF1">
    <property type="entry name" value="L-ASPARAGINASE, PUTATIVE (AFU_ORTHOLOGUE AFUA_3G11890)-RELATED"/>
    <property type="match status" value="1"/>
</dbReference>
<gene>
    <name evidence="1" type="ORF">NJQ99_09355</name>
</gene>
<keyword evidence="2" id="KW-1185">Reference proteome</keyword>
<accession>A0A9J6PFN4</accession>
<organism evidence="1 2">
    <name type="scientific">Futiania mangrovi</name>
    <dbReference type="NCBI Taxonomy" id="2959716"/>
    <lineage>
        <taxon>Bacteria</taxon>
        <taxon>Pseudomonadati</taxon>
        <taxon>Pseudomonadota</taxon>
        <taxon>Alphaproteobacteria</taxon>
        <taxon>Futianiales</taxon>
        <taxon>Futianiaceae</taxon>
        <taxon>Futiania</taxon>
    </lineage>
</organism>
<proteinExistence type="predicted"/>
<comment type="caution">
    <text evidence="1">The sequence shown here is derived from an EMBL/GenBank/DDBJ whole genome shotgun (WGS) entry which is preliminary data.</text>
</comment>
<dbReference type="RefSeq" id="WP_269332563.1">
    <property type="nucleotide sequence ID" value="NZ_JAMZFT010000002.1"/>
</dbReference>
<dbReference type="EMBL" id="JAMZFT010000002">
    <property type="protein sequence ID" value="MCP1336611.1"/>
    <property type="molecule type" value="Genomic_DNA"/>
</dbReference>
<protein>
    <submittedName>
        <fullName evidence="1">Asparaginase</fullName>
    </submittedName>
</protein>
<reference evidence="1" key="1">
    <citation type="submission" date="2022-06" db="EMBL/GenBank/DDBJ databases">
        <title>Isolation and Genomics of Futiania mangrovii gen. nov., sp. nov., a Rare and Metabolically-versatile member in the Class Alphaproteobacteria.</title>
        <authorList>
            <person name="Liu L."/>
            <person name="Huang W.-C."/>
            <person name="Pan J."/>
            <person name="Li J."/>
            <person name="Huang Y."/>
            <person name="Du H."/>
            <person name="Liu Y."/>
            <person name="Li M."/>
        </authorList>
    </citation>
    <scope>NUCLEOTIDE SEQUENCE</scope>
    <source>
        <strain evidence="1">FT118</strain>
    </source>
</reference>
<dbReference type="Proteomes" id="UP001055804">
    <property type="component" value="Unassembled WGS sequence"/>
</dbReference>
<evidence type="ECO:0000313" key="2">
    <source>
        <dbReference type="Proteomes" id="UP001055804"/>
    </source>
</evidence>
<dbReference type="PANTHER" id="PTHR42110">
    <property type="entry name" value="L-ASPARAGINASE, PUTATIVE (AFU_ORTHOLOGUE AFUA_3G11890)-RELATED"/>
    <property type="match status" value="1"/>
</dbReference>
<dbReference type="InterPro" id="IPR010349">
    <property type="entry name" value="Asparaginase_II"/>
</dbReference>
<dbReference type="Pfam" id="PF06089">
    <property type="entry name" value="Asparaginase_II"/>
    <property type="match status" value="1"/>
</dbReference>
<name>A0A9J6PFN4_9PROT</name>
<sequence>MPESLKIPVSSPADPVLVEVTRAGLVESRHSGALCIADSRGEIVAALGDVEVAVFPRSSYKMLQALPLIETGAADAFGVTDRELALACASHNGEPGHVEAVRGWLARIGCSEDDLACGAHRPYHEGSTDDLVRQGHAPRRAHNNCSGKHAGFLTVCRHLGLPIAGYARPDHPVQRMACDAIAGMTGIAADAMVNGIDGCSAPALAFPLSGLARAFAGIAAPETLADGTRAAAVLRLYRAVTGEPWFVAGTGRSCTVLMQAAEGRAALKTGAEGVFTAAIPAGDGRPALGVAVKIADGATRASECVISELLVRLGVVTADTEGVADFRTPAIRSRAGEEAGAIRAAEALSHLALPV</sequence>